<dbReference type="EMBL" id="CP032550">
    <property type="protein sequence ID" value="QGU26533.1"/>
    <property type="molecule type" value="Genomic_DNA"/>
</dbReference>
<dbReference type="OrthoDB" id="3268468at2"/>
<organism evidence="1 2">
    <name type="scientific">Microbacterium oryzae</name>
    <dbReference type="NCBI Taxonomy" id="743009"/>
    <lineage>
        <taxon>Bacteria</taxon>
        <taxon>Bacillati</taxon>
        <taxon>Actinomycetota</taxon>
        <taxon>Actinomycetes</taxon>
        <taxon>Micrococcales</taxon>
        <taxon>Microbacteriaceae</taxon>
        <taxon>Microbacterium</taxon>
    </lineage>
</organism>
<evidence type="ECO:0000313" key="2">
    <source>
        <dbReference type="Proteomes" id="UP000422989"/>
    </source>
</evidence>
<keyword evidence="2" id="KW-1185">Reference proteome</keyword>
<dbReference type="Proteomes" id="UP000422989">
    <property type="component" value="Chromosome"/>
</dbReference>
<dbReference type="RefSeq" id="WP_156240931.1">
    <property type="nucleotide sequence ID" value="NZ_BAAAZL010000002.1"/>
</dbReference>
<dbReference type="AlphaFoldDB" id="A0A6I6DUT1"/>
<dbReference type="Pfam" id="PF11305">
    <property type="entry name" value="DUF3107"/>
    <property type="match status" value="1"/>
</dbReference>
<accession>A0A6I6DUT1</accession>
<reference evidence="1 2" key="1">
    <citation type="submission" date="2018-09" db="EMBL/GenBank/DDBJ databases">
        <title>Whole genome sequencing of Microbacterium oryzae strain MB-10T.</title>
        <authorList>
            <person name="Das S.K."/>
        </authorList>
    </citation>
    <scope>NUCLEOTIDE SEQUENCE [LARGE SCALE GENOMIC DNA]</scope>
    <source>
        <strain evidence="1 2">MB-10</strain>
    </source>
</reference>
<proteinExistence type="predicted"/>
<name>A0A6I6DUT1_9MICO</name>
<dbReference type="InterPro" id="IPR021456">
    <property type="entry name" value="DUF3107"/>
</dbReference>
<gene>
    <name evidence="1" type="ORF">D7D94_01650</name>
</gene>
<protein>
    <submittedName>
        <fullName evidence="1">DUF3107 domain-containing protein</fullName>
    </submittedName>
</protein>
<evidence type="ECO:0000313" key="1">
    <source>
        <dbReference type="EMBL" id="QGU26533.1"/>
    </source>
</evidence>
<dbReference type="KEGG" id="moj:D7D94_01650"/>
<sequence length="74" mass="7783">MEIRIGITNSGRELSFETSQSADEVKAAVAAALDEGASHLSFTDTKGNSYFVPSANLAFVEIGTSEARRVGFVG</sequence>